<dbReference type="Proteomes" id="UP000204370">
    <property type="component" value="Segment"/>
</dbReference>
<evidence type="ECO:0000313" key="1">
    <source>
        <dbReference type="EMBL" id="AIK68950.1"/>
    </source>
</evidence>
<dbReference type="GeneID" id="26635375"/>
<organism evidence="1 2">
    <name type="scientific">Mycobacterium phage Swirley</name>
    <dbReference type="NCBI Taxonomy" id="1527534"/>
    <lineage>
        <taxon>Viruses</taxon>
        <taxon>Duplodnaviria</taxon>
        <taxon>Heunggongvirae</taxon>
        <taxon>Uroviricota</taxon>
        <taxon>Caudoviricetes</taxon>
        <taxon>Benedictvirus</taxon>
        <taxon>Benedictvirus swirley</taxon>
    </lineage>
</organism>
<sequence>MLRTGLGGRTPGMNKQQRVYIDGKVYVCRGNNIVRIR</sequence>
<name>A0A076YLZ6_9CAUD</name>
<dbReference type="RefSeq" id="YP_009208970.1">
    <property type="nucleotide sequence ID" value="NC_028912.1"/>
</dbReference>
<gene>
    <name evidence="1" type="ORF">PBI_SWIRLEY_85</name>
</gene>
<accession>A0A076YLZ6</accession>
<keyword evidence="2" id="KW-1185">Reference proteome</keyword>
<dbReference type="KEGG" id="vg:26635375"/>
<dbReference type="EMBL" id="KM101118">
    <property type="protein sequence ID" value="AIK68950.1"/>
    <property type="molecule type" value="Genomic_DNA"/>
</dbReference>
<dbReference type="OrthoDB" id="28881at10239"/>
<proteinExistence type="predicted"/>
<reference evidence="1 2" key="1">
    <citation type="submission" date="2014-06" db="EMBL/GenBank/DDBJ databases">
        <authorList>
            <person name="Delgado B.M."/>
            <person name="Feathers C.T."/>
            <person name="Feeney M.S."/>
            <person name="Feuer K.L."/>
            <person name="Florin D.T."/>
            <person name="Gordon M.B."/>
            <person name="Gorman S.E."/>
            <person name="Grajales M."/>
            <person name="Heckman E.L."/>
            <person name="Juarez M.C."/>
            <person name="Kenna M.A."/>
            <person name="Mageeney C.M."/>
            <person name="Marzillier J.Y."/>
            <person name="Miller B.D."/>
            <person name="Schlegel J.L."/>
            <person name="So C.Y."/>
            <person name="Sternberg R.A."/>
            <person name="Ware V.C."/>
            <person name="Anders K.R."/>
            <person name="Braun M.A."/>
            <person name="Delesalle V.A."/>
            <person name="Hughes L.E."/>
            <person name="Bradley K.W."/>
            <person name="Barker L.P."/>
            <person name="Asai D.J."/>
            <person name="Bowman C.A."/>
            <person name="Russell D.A."/>
            <person name="Pope W.H."/>
            <person name="Jacobs-Sera D."/>
            <person name="Hendrix R.W."/>
            <person name="Hatfull G.F."/>
        </authorList>
    </citation>
    <scope>NUCLEOTIDE SEQUENCE [LARGE SCALE GENOMIC DNA]</scope>
</reference>
<protein>
    <submittedName>
        <fullName evidence="1">Uncharacterized protein</fullName>
    </submittedName>
</protein>
<evidence type="ECO:0000313" key="2">
    <source>
        <dbReference type="Proteomes" id="UP000204370"/>
    </source>
</evidence>